<proteinExistence type="predicted"/>
<gene>
    <name evidence="2" type="ORF">KC01_LOCUS4047</name>
</gene>
<dbReference type="EMBL" id="OZ035832">
    <property type="protein sequence ID" value="CAL1571994.1"/>
    <property type="molecule type" value="Genomic_DNA"/>
</dbReference>
<keyword evidence="3" id="KW-1185">Reference proteome</keyword>
<evidence type="ECO:0000313" key="3">
    <source>
        <dbReference type="Proteomes" id="UP001497482"/>
    </source>
</evidence>
<sequence>MDVLPVHLLTAPCPSELPVSMSSRARLWERRAGERGSAGGDQRGSVPGSGFEKLQGEESVHGHAHTQAERGSGRCPTVHRESRQLDL</sequence>
<feature type="region of interest" description="Disordered" evidence="1">
    <location>
        <begin position="28"/>
        <end position="87"/>
    </location>
</feature>
<reference evidence="2 3" key="1">
    <citation type="submission" date="2024-04" db="EMBL/GenBank/DDBJ databases">
        <authorList>
            <person name="Waldvogel A.-M."/>
            <person name="Schoenle A."/>
        </authorList>
    </citation>
    <scope>NUCLEOTIDE SEQUENCE [LARGE SCALE GENOMIC DNA]</scope>
</reference>
<dbReference type="AlphaFoldDB" id="A0AAV2J384"/>
<evidence type="ECO:0000313" key="2">
    <source>
        <dbReference type="EMBL" id="CAL1571994.1"/>
    </source>
</evidence>
<dbReference type="Proteomes" id="UP001497482">
    <property type="component" value="Chromosome 10"/>
</dbReference>
<feature type="compositionally biased region" description="Basic and acidic residues" evidence="1">
    <location>
        <begin position="54"/>
        <end position="87"/>
    </location>
</feature>
<name>A0AAV2J384_KNICA</name>
<organism evidence="2 3">
    <name type="scientific">Knipowitschia caucasica</name>
    <name type="common">Caucasian dwarf goby</name>
    <name type="synonym">Pomatoschistus caucasicus</name>
    <dbReference type="NCBI Taxonomy" id="637954"/>
    <lineage>
        <taxon>Eukaryota</taxon>
        <taxon>Metazoa</taxon>
        <taxon>Chordata</taxon>
        <taxon>Craniata</taxon>
        <taxon>Vertebrata</taxon>
        <taxon>Euteleostomi</taxon>
        <taxon>Actinopterygii</taxon>
        <taxon>Neopterygii</taxon>
        <taxon>Teleostei</taxon>
        <taxon>Neoteleostei</taxon>
        <taxon>Acanthomorphata</taxon>
        <taxon>Gobiaria</taxon>
        <taxon>Gobiiformes</taxon>
        <taxon>Gobioidei</taxon>
        <taxon>Gobiidae</taxon>
        <taxon>Gobiinae</taxon>
        <taxon>Knipowitschia</taxon>
    </lineage>
</organism>
<accession>A0AAV2J384</accession>
<protein>
    <submittedName>
        <fullName evidence="2">Uncharacterized protein</fullName>
    </submittedName>
</protein>
<evidence type="ECO:0000256" key="1">
    <source>
        <dbReference type="SAM" id="MobiDB-lite"/>
    </source>
</evidence>